<dbReference type="Proteomes" id="UP000265801">
    <property type="component" value="Unassembled WGS sequence"/>
</dbReference>
<organism evidence="1 2">
    <name type="scientific">Bacillus salacetis</name>
    <dbReference type="NCBI Taxonomy" id="2315464"/>
    <lineage>
        <taxon>Bacteria</taxon>
        <taxon>Bacillati</taxon>
        <taxon>Bacillota</taxon>
        <taxon>Bacilli</taxon>
        <taxon>Bacillales</taxon>
        <taxon>Bacillaceae</taxon>
        <taxon>Bacillus</taxon>
    </lineage>
</organism>
<accession>A0A3A1R7I6</accession>
<protein>
    <submittedName>
        <fullName evidence="1">Histidine phosphatase family protein</fullName>
    </submittedName>
</protein>
<sequence>MKTNVYLVRHSHSIYTSDELGRPLSEKGFSDSAKITEILSKEKIDVFLSSPYLRAVQTIQGAAGHFGKEVELMEGFKERHLTSEPAEDFSLAIRKVWEDWHFSWEGGESNLAAQERGVSELMKVLEKQGGKNIAIGTHGNIMVLIMNHFDGRYDFSFWEQLKMPDVYCLSFDGSRFAGAKRMMD</sequence>
<reference evidence="1 2" key="1">
    <citation type="submission" date="2018-09" db="EMBL/GenBank/DDBJ databases">
        <title>Bacillus saliacetes sp. nov., isolated from Thai shrimp paste (Ka-pi).</title>
        <authorList>
            <person name="Daroonpunt R."/>
            <person name="Tanasupawat S."/>
            <person name="Yiamsombut S."/>
        </authorList>
    </citation>
    <scope>NUCLEOTIDE SEQUENCE [LARGE SCALE GENOMIC DNA]</scope>
    <source>
        <strain evidence="1 2">SKP7-4</strain>
    </source>
</reference>
<dbReference type="PANTHER" id="PTHR48100">
    <property type="entry name" value="BROAD-SPECIFICITY PHOSPHATASE YOR283W-RELATED"/>
    <property type="match status" value="1"/>
</dbReference>
<proteinExistence type="predicted"/>
<dbReference type="OrthoDB" id="2185101at2"/>
<dbReference type="AlphaFoldDB" id="A0A3A1R7I6"/>
<dbReference type="Gene3D" id="3.40.50.1240">
    <property type="entry name" value="Phosphoglycerate mutase-like"/>
    <property type="match status" value="1"/>
</dbReference>
<dbReference type="RefSeq" id="WP_119545711.1">
    <property type="nucleotide sequence ID" value="NZ_QXIR01000004.1"/>
</dbReference>
<evidence type="ECO:0000313" key="1">
    <source>
        <dbReference type="EMBL" id="RIW37293.1"/>
    </source>
</evidence>
<gene>
    <name evidence="1" type="ORF">D3H55_04440</name>
</gene>
<dbReference type="InterPro" id="IPR029033">
    <property type="entry name" value="His_PPase_superfam"/>
</dbReference>
<name>A0A3A1R7I6_9BACI</name>
<dbReference type="GO" id="GO:0005737">
    <property type="term" value="C:cytoplasm"/>
    <property type="evidence" value="ECO:0007669"/>
    <property type="project" value="TreeGrafter"/>
</dbReference>
<dbReference type="SUPFAM" id="SSF53254">
    <property type="entry name" value="Phosphoglycerate mutase-like"/>
    <property type="match status" value="1"/>
</dbReference>
<dbReference type="EMBL" id="QXIR01000004">
    <property type="protein sequence ID" value="RIW37293.1"/>
    <property type="molecule type" value="Genomic_DNA"/>
</dbReference>
<dbReference type="Pfam" id="PF00300">
    <property type="entry name" value="His_Phos_1"/>
    <property type="match status" value="1"/>
</dbReference>
<dbReference type="InterPro" id="IPR013078">
    <property type="entry name" value="His_Pase_superF_clade-1"/>
</dbReference>
<evidence type="ECO:0000313" key="2">
    <source>
        <dbReference type="Proteomes" id="UP000265801"/>
    </source>
</evidence>
<dbReference type="CDD" id="cd07067">
    <property type="entry name" value="HP_PGM_like"/>
    <property type="match status" value="1"/>
</dbReference>
<dbReference type="PANTHER" id="PTHR48100:SF59">
    <property type="entry name" value="ADENOSYLCOBALAMIN_ALPHA-RIBAZOLE PHOSPHATASE"/>
    <property type="match status" value="1"/>
</dbReference>
<keyword evidence="2" id="KW-1185">Reference proteome</keyword>
<dbReference type="SMART" id="SM00855">
    <property type="entry name" value="PGAM"/>
    <property type="match status" value="1"/>
</dbReference>
<dbReference type="GO" id="GO:0016791">
    <property type="term" value="F:phosphatase activity"/>
    <property type="evidence" value="ECO:0007669"/>
    <property type="project" value="TreeGrafter"/>
</dbReference>
<comment type="caution">
    <text evidence="1">The sequence shown here is derived from an EMBL/GenBank/DDBJ whole genome shotgun (WGS) entry which is preliminary data.</text>
</comment>
<dbReference type="InterPro" id="IPR050275">
    <property type="entry name" value="PGM_Phosphatase"/>
</dbReference>